<dbReference type="Gene3D" id="2.60.120.260">
    <property type="entry name" value="Galactose-binding domain-like"/>
    <property type="match status" value="1"/>
</dbReference>
<evidence type="ECO:0000313" key="1">
    <source>
        <dbReference type="WBParaSite" id="ASIM_0000461901-mRNA-1"/>
    </source>
</evidence>
<accession>A0A0M3JAJ8</accession>
<organism evidence="1">
    <name type="scientific">Anisakis simplex</name>
    <name type="common">Herring worm</name>
    <dbReference type="NCBI Taxonomy" id="6269"/>
    <lineage>
        <taxon>Eukaryota</taxon>
        <taxon>Metazoa</taxon>
        <taxon>Ecdysozoa</taxon>
        <taxon>Nematoda</taxon>
        <taxon>Chromadorea</taxon>
        <taxon>Rhabditida</taxon>
        <taxon>Spirurina</taxon>
        <taxon>Ascaridomorpha</taxon>
        <taxon>Ascaridoidea</taxon>
        <taxon>Anisakidae</taxon>
        <taxon>Anisakis</taxon>
        <taxon>Anisakis simplex complex</taxon>
    </lineage>
</organism>
<dbReference type="PANTHER" id="PTHR12911:SF8">
    <property type="entry name" value="KLAROID PROTEIN-RELATED"/>
    <property type="match status" value="1"/>
</dbReference>
<name>A0A0M3JAJ8_ANISI</name>
<sequence length="177" mass="20189">LAHSVMIIESGQSEDIKQIQLQINNLIKDEVARNLRSELSNLSEKSENEMESVREDIYKQIENRVMTLFAAQVARTVHESGNDEEKIIEKDKTEANHLSESDLLVVRNLIVDALRVYDADKTGKVDYALESSGGSIISTRCTETYKETSRLESIFGIPLWYSSYSPRSVIQVSYFFF</sequence>
<dbReference type="GO" id="GO:0034993">
    <property type="term" value="C:meiotic nuclear membrane microtubule tethering complex"/>
    <property type="evidence" value="ECO:0007669"/>
    <property type="project" value="TreeGrafter"/>
</dbReference>
<dbReference type="InterPro" id="IPR045119">
    <property type="entry name" value="SUN1-5"/>
</dbReference>
<protein>
    <submittedName>
        <fullName evidence="1">Nuclear migration and anchoring protein unc-84 (inferred by orthology to a C. elegans protein)</fullName>
    </submittedName>
</protein>
<reference evidence="1" key="1">
    <citation type="submission" date="2017-02" db="UniProtKB">
        <authorList>
            <consortium name="WormBaseParasite"/>
        </authorList>
    </citation>
    <scope>IDENTIFICATION</scope>
</reference>
<proteinExistence type="predicted"/>
<dbReference type="PANTHER" id="PTHR12911">
    <property type="entry name" value="SAD1/UNC-84-LIKE PROTEIN-RELATED"/>
    <property type="match status" value="1"/>
</dbReference>
<dbReference type="WBParaSite" id="ASIM_0000461901-mRNA-1">
    <property type="protein sequence ID" value="ASIM_0000461901-mRNA-1"/>
    <property type="gene ID" value="ASIM_0000461901"/>
</dbReference>
<dbReference type="AlphaFoldDB" id="A0A0M3JAJ8"/>
<dbReference type="GO" id="GO:0043495">
    <property type="term" value="F:protein-membrane adaptor activity"/>
    <property type="evidence" value="ECO:0007669"/>
    <property type="project" value="TreeGrafter"/>
</dbReference>